<reference evidence="1" key="1">
    <citation type="journal article" date="2019" name="Sci. Rep.">
        <title>Draft genome of Tanacetum cinerariifolium, the natural source of mosquito coil.</title>
        <authorList>
            <person name="Yamashiro T."/>
            <person name="Shiraishi A."/>
            <person name="Satake H."/>
            <person name="Nakayama K."/>
        </authorList>
    </citation>
    <scope>NUCLEOTIDE SEQUENCE</scope>
</reference>
<protein>
    <submittedName>
        <fullName evidence="1">Reverse transcriptase domain-containing protein</fullName>
    </submittedName>
</protein>
<comment type="caution">
    <text evidence="1">The sequence shown here is derived from an EMBL/GenBank/DDBJ whole genome shotgun (WGS) entry which is preliminary data.</text>
</comment>
<dbReference type="AlphaFoldDB" id="A0A6L2MK84"/>
<keyword evidence="1" id="KW-0808">Transferase</keyword>
<keyword evidence="1" id="KW-0548">Nucleotidyltransferase</keyword>
<dbReference type="EMBL" id="BKCJ010006874">
    <property type="protein sequence ID" value="GEU74388.1"/>
    <property type="molecule type" value="Genomic_DNA"/>
</dbReference>
<sequence length="87" mass="10110">MKEVIKEEIIKLLDASIIYAIEDCPWGAENVTTDHLSRLEKPNLKELKDEEINDEFPNELLMSIKDEEESPWFSNFANYLVGGILRK</sequence>
<name>A0A6L2MK84_TANCI</name>
<evidence type="ECO:0000313" key="1">
    <source>
        <dbReference type="EMBL" id="GEU74388.1"/>
    </source>
</evidence>
<keyword evidence="1" id="KW-0695">RNA-directed DNA polymerase</keyword>
<dbReference type="GO" id="GO:0003964">
    <property type="term" value="F:RNA-directed DNA polymerase activity"/>
    <property type="evidence" value="ECO:0007669"/>
    <property type="project" value="UniProtKB-KW"/>
</dbReference>
<proteinExistence type="predicted"/>
<gene>
    <name evidence="1" type="ORF">Tci_046366</name>
</gene>
<accession>A0A6L2MK84</accession>
<organism evidence="1">
    <name type="scientific">Tanacetum cinerariifolium</name>
    <name type="common">Dalmatian daisy</name>
    <name type="synonym">Chrysanthemum cinerariifolium</name>
    <dbReference type="NCBI Taxonomy" id="118510"/>
    <lineage>
        <taxon>Eukaryota</taxon>
        <taxon>Viridiplantae</taxon>
        <taxon>Streptophyta</taxon>
        <taxon>Embryophyta</taxon>
        <taxon>Tracheophyta</taxon>
        <taxon>Spermatophyta</taxon>
        <taxon>Magnoliopsida</taxon>
        <taxon>eudicotyledons</taxon>
        <taxon>Gunneridae</taxon>
        <taxon>Pentapetalae</taxon>
        <taxon>asterids</taxon>
        <taxon>campanulids</taxon>
        <taxon>Asterales</taxon>
        <taxon>Asteraceae</taxon>
        <taxon>Asteroideae</taxon>
        <taxon>Anthemideae</taxon>
        <taxon>Anthemidinae</taxon>
        <taxon>Tanacetum</taxon>
    </lineage>
</organism>